<dbReference type="AlphaFoldDB" id="A0A127PCF6"/>
<dbReference type="EMBL" id="CP013232">
    <property type="protein sequence ID" value="AMO95482.1"/>
    <property type="molecule type" value="Genomic_DNA"/>
</dbReference>
<name>A0A127PCF6_9BURK</name>
<accession>A0A127PCF6</accession>
<feature type="compositionally biased region" description="Low complexity" evidence="1">
    <location>
        <begin position="20"/>
        <end position="34"/>
    </location>
</feature>
<gene>
    <name evidence="2" type="ORF">CFter6_2814</name>
</gene>
<evidence type="ECO:0000313" key="3">
    <source>
        <dbReference type="Proteomes" id="UP000072421"/>
    </source>
</evidence>
<dbReference type="PATRIC" id="fig|158899.10.peg.2806"/>
<evidence type="ECO:0000256" key="1">
    <source>
        <dbReference type="SAM" id="MobiDB-lite"/>
    </source>
</evidence>
<proteinExistence type="predicted"/>
<sequence length="40" mass="4544">MMTPARPHFRYDGECRYGNPATQPTPAAQKQQTTYRSGKT</sequence>
<protein>
    <submittedName>
        <fullName evidence="2">Uncharacterized protein</fullName>
    </submittedName>
</protein>
<reference evidence="2 3" key="1">
    <citation type="submission" date="2015-11" db="EMBL/GenBank/DDBJ databases">
        <title>Exploring the genomic traits of fungus-feeding bacterial genus Collimonas.</title>
        <authorList>
            <person name="Song C."/>
            <person name="Schmidt R."/>
            <person name="de Jager V."/>
            <person name="Krzyzanowska D."/>
            <person name="Jongedijk E."/>
            <person name="Cankar K."/>
            <person name="Beekwilder J."/>
            <person name="van Veen A."/>
            <person name="de Boer W."/>
            <person name="van Veen J.A."/>
            <person name="Garbeva P."/>
        </authorList>
    </citation>
    <scope>NUCLEOTIDE SEQUENCE [LARGE SCALE GENOMIC DNA]</scope>
    <source>
        <strain evidence="2 3">Ter6</strain>
    </source>
</reference>
<organism evidence="2">
    <name type="scientific">Collimonas fungivorans</name>
    <dbReference type="NCBI Taxonomy" id="158899"/>
    <lineage>
        <taxon>Bacteria</taxon>
        <taxon>Pseudomonadati</taxon>
        <taxon>Pseudomonadota</taxon>
        <taxon>Betaproteobacteria</taxon>
        <taxon>Burkholderiales</taxon>
        <taxon>Oxalobacteraceae</taxon>
        <taxon>Collimonas</taxon>
    </lineage>
</organism>
<dbReference type="Proteomes" id="UP000072421">
    <property type="component" value="Chromosome"/>
</dbReference>
<feature type="region of interest" description="Disordered" evidence="1">
    <location>
        <begin position="1"/>
        <end position="40"/>
    </location>
</feature>
<evidence type="ECO:0000313" key="2">
    <source>
        <dbReference type="EMBL" id="AMO95482.1"/>
    </source>
</evidence>